<dbReference type="RefSeq" id="WP_345488565.1">
    <property type="nucleotide sequence ID" value="NZ_BAABHY010000001.1"/>
</dbReference>
<evidence type="ECO:0000256" key="1">
    <source>
        <dbReference type="ARBA" id="ARBA00022485"/>
    </source>
</evidence>
<feature type="binding site" evidence="10">
    <location>
        <position position="259"/>
    </location>
    <ligand>
        <name>S-adenosyl-L-methionine</name>
        <dbReference type="ChEBI" id="CHEBI:59789"/>
    </ligand>
</feature>
<dbReference type="EC" id="2.1.1.189" evidence="9"/>
<comment type="similarity">
    <text evidence="10">Belongs to the class I-like SAM-binding methyltransferase superfamily. RNA M5U methyltransferase family.</text>
</comment>
<feature type="binding site" evidence="10">
    <location>
        <position position="209"/>
    </location>
    <ligand>
        <name>S-adenosyl-L-methionine</name>
        <dbReference type="ChEBI" id="CHEBI:59789"/>
    </ligand>
</feature>
<feature type="binding site" evidence="10">
    <location>
        <position position="238"/>
    </location>
    <ligand>
        <name>S-adenosyl-L-methionine</name>
        <dbReference type="ChEBI" id="CHEBI:59789"/>
    </ligand>
</feature>
<comment type="caution">
    <text evidence="12">The sequence shown here is derived from an EMBL/GenBank/DDBJ whole genome shotgun (WGS) entry which is preliminary data.</text>
</comment>
<evidence type="ECO:0000256" key="9">
    <source>
        <dbReference type="NCBIfam" id="TIGR02085"/>
    </source>
</evidence>
<evidence type="ECO:0000256" key="3">
    <source>
        <dbReference type="ARBA" id="ARBA00022603"/>
    </source>
</evidence>
<proteinExistence type="inferred from homology"/>
<dbReference type="EMBL" id="BAABHY010000001">
    <property type="protein sequence ID" value="GAA5106082.1"/>
    <property type="molecule type" value="Genomic_DNA"/>
</dbReference>
<dbReference type="PANTHER" id="PTHR11061:SF30">
    <property type="entry name" value="TRNA (URACIL(54)-C(5))-METHYLTRANSFERASE"/>
    <property type="match status" value="1"/>
</dbReference>
<evidence type="ECO:0000256" key="11">
    <source>
        <dbReference type="PROSITE-ProRule" id="PRU10015"/>
    </source>
</evidence>
<evidence type="ECO:0000256" key="10">
    <source>
        <dbReference type="PROSITE-ProRule" id="PRU01024"/>
    </source>
</evidence>
<keyword evidence="7" id="KW-0408">Iron</keyword>
<keyword evidence="4 10" id="KW-0808">Transferase</keyword>
<keyword evidence="8" id="KW-0411">Iron-sulfur</keyword>
<dbReference type="Gene3D" id="2.40.50.1070">
    <property type="match status" value="1"/>
</dbReference>
<accession>A0ABP9N2K5</accession>
<dbReference type="InterPro" id="IPR030390">
    <property type="entry name" value="MeTrfase_TrmA_AS"/>
</dbReference>
<dbReference type="Pfam" id="PF05958">
    <property type="entry name" value="tRNA_U5-meth_tr"/>
    <property type="match status" value="1"/>
</dbReference>
<dbReference type="CDD" id="cd02440">
    <property type="entry name" value="AdoMet_MTases"/>
    <property type="match status" value="1"/>
</dbReference>
<dbReference type="NCBIfam" id="TIGR02085">
    <property type="entry name" value="meth_trns_rumB"/>
    <property type="match status" value="1"/>
</dbReference>
<keyword evidence="3 10" id="KW-0489">Methyltransferase</keyword>
<dbReference type="SUPFAM" id="SSF53335">
    <property type="entry name" value="S-adenosyl-L-methionine-dependent methyltransferases"/>
    <property type="match status" value="1"/>
</dbReference>
<reference evidence="13" key="1">
    <citation type="journal article" date="2019" name="Int. J. Syst. Evol. Microbiol.">
        <title>The Global Catalogue of Microorganisms (GCM) 10K type strain sequencing project: providing services to taxonomists for standard genome sequencing and annotation.</title>
        <authorList>
            <consortium name="The Broad Institute Genomics Platform"/>
            <consortium name="The Broad Institute Genome Sequencing Center for Infectious Disease"/>
            <person name="Wu L."/>
            <person name="Ma J."/>
        </authorList>
    </citation>
    <scope>NUCLEOTIDE SEQUENCE [LARGE SCALE GENOMIC DNA]</scope>
    <source>
        <strain evidence="13">JCM 18050</strain>
    </source>
</reference>
<gene>
    <name evidence="12" type="primary">rlmC</name>
    <name evidence="12" type="ORF">GCM10023211_05500</name>
</gene>
<sequence>MICRYYEQQKCLSCQWITKPYAEQIDEKQQTLSSQLSALKPKSILSPMTSPTVAFRNKAKMAVLGTVERPVLGIMTNGEAVDLCDCPLYSDNMRFTLYKIRKLIKKLQLVPYNIRRKKGEIKFVILTEAQDQFMLRFVLRSDKDRPKITAALSDIQASIPQITVISINIQPQHAAILEGEQEYVLTKQQQFPIELNHIPLFIEKGSFFQTNTFVAGQLYLTAKQWLATLSINLIWDLFCGVGGFGLHCITPSRQLIGIEINSEAIECAKQSAAKIGYDKIRFQSLDASQFTHLHVDDHPDLILVNPPRRGLGLTLVNDLQHISPQFILYSSCNLETLVSDLHYLTDYQVNYAQLFDMFPHTPHMEVLVLLEKLNDKRSIL</sequence>
<dbReference type="PROSITE" id="PS01231">
    <property type="entry name" value="TRMA_2"/>
    <property type="match status" value="1"/>
</dbReference>
<dbReference type="InterPro" id="IPR010280">
    <property type="entry name" value="U5_MeTrfase_fam"/>
</dbReference>
<keyword evidence="6" id="KW-0479">Metal-binding</keyword>
<dbReference type="PROSITE" id="PS51687">
    <property type="entry name" value="SAM_MT_RNA_M5U"/>
    <property type="match status" value="1"/>
</dbReference>
<dbReference type="Gene3D" id="3.40.50.150">
    <property type="entry name" value="Vaccinia Virus protein VP39"/>
    <property type="match status" value="1"/>
</dbReference>
<protein>
    <recommendedName>
        <fullName evidence="9">23S rRNA (uracil(747)-C(5))-methyltransferase RlmC</fullName>
        <ecNumber evidence="9">2.1.1.189</ecNumber>
    </recommendedName>
</protein>
<name>A0ABP9N2K5_9GAMM</name>
<dbReference type="InterPro" id="IPR011825">
    <property type="entry name" value="23SrRNA_MeTrfase_RlmC"/>
</dbReference>
<keyword evidence="2" id="KW-0698">rRNA processing</keyword>
<feature type="active site" evidence="11">
    <location>
        <position position="332"/>
    </location>
</feature>
<evidence type="ECO:0000256" key="6">
    <source>
        <dbReference type="ARBA" id="ARBA00022723"/>
    </source>
</evidence>
<dbReference type="InterPro" id="IPR029063">
    <property type="entry name" value="SAM-dependent_MTases_sf"/>
</dbReference>
<dbReference type="InterPro" id="IPR030391">
    <property type="entry name" value="MeTrfase_TrmA_CS"/>
</dbReference>
<feature type="active site" description="Nucleophile" evidence="10">
    <location>
        <position position="332"/>
    </location>
</feature>
<evidence type="ECO:0000313" key="12">
    <source>
        <dbReference type="EMBL" id="GAA5106082.1"/>
    </source>
</evidence>
<keyword evidence="1" id="KW-0004">4Fe-4S</keyword>
<evidence type="ECO:0000256" key="7">
    <source>
        <dbReference type="ARBA" id="ARBA00023004"/>
    </source>
</evidence>
<feature type="binding site" evidence="10">
    <location>
        <position position="305"/>
    </location>
    <ligand>
        <name>S-adenosyl-L-methionine</name>
        <dbReference type="ChEBI" id="CHEBI:59789"/>
    </ligand>
</feature>
<dbReference type="Proteomes" id="UP001500171">
    <property type="component" value="Unassembled WGS sequence"/>
</dbReference>
<evidence type="ECO:0000256" key="2">
    <source>
        <dbReference type="ARBA" id="ARBA00022552"/>
    </source>
</evidence>
<organism evidence="12 13">
    <name type="scientific">Orbus sasakiae</name>
    <dbReference type="NCBI Taxonomy" id="1078475"/>
    <lineage>
        <taxon>Bacteria</taxon>
        <taxon>Pseudomonadati</taxon>
        <taxon>Pseudomonadota</taxon>
        <taxon>Gammaproteobacteria</taxon>
        <taxon>Orbales</taxon>
        <taxon>Orbaceae</taxon>
        <taxon>Orbus</taxon>
    </lineage>
</organism>
<dbReference type="PANTHER" id="PTHR11061">
    <property type="entry name" value="RNA M5U METHYLTRANSFERASE"/>
    <property type="match status" value="1"/>
</dbReference>
<evidence type="ECO:0000256" key="5">
    <source>
        <dbReference type="ARBA" id="ARBA00022691"/>
    </source>
</evidence>
<keyword evidence="13" id="KW-1185">Reference proteome</keyword>
<evidence type="ECO:0000256" key="8">
    <source>
        <dbReference type="ARBA" id="ARBA00023014"/>
    </source>
</evidence>
<evidence type="ECO:0000313" key="13">
    <source>
        <dbReference type="Proteomes" id="UP001500171"/>
    </source>
</evidence>
<keyword evidence="5 10" id="KW-0949">S-adenosyl-L-methionine</keyword>
<evidence type="ECO:0000256" key="4">
    <source>
        <dbReference type="ARBA" id="ARBA00022679"/>
    </source>
</evidence>
<dbReference type="PROSITE" id="PS01230">
    <property type="entry name" value="TRMA_1"/>
    <property type="match status" value="1"/>
</dbReference>